<dbReference type="EMBL" id="QTSX02000010">
    <property type="protein sequence ID" value="KAJ9090287.1"/>
    <property type="molecule type" value="Genomic_DNA"/>
</dbReference>
<dbReference type="Proteomes" id="UP001165960">
    <property type="component" value="Unassembled WGS sequence"/>
</dbReference>
<organism evidence="1 2">
    <name type="scientific">Entomophthora muscae</name>
    <dbReference type="NCBI Taxonomy" id="34485"/>
    <lineage>
        <taxon>Eukaryota</taxon>
        <taxon>Fungi</taxon>
        <taxon>Fungi incertae sedis</taxon>
        <taxon>Zoopagomycota</taxon>
        <taxon>Entomophthoromycotina</taxon>
        <taxon>Entomophthoromycetes</taxon>
        <taxon>Entomophthorales</taxon>
        <taxon>Entomophthoraceae</taxon>
        <taxon>Entomophthora</taxon>
    </lineage>
</organism>
<comment type="caution">
    <text evidence="1">The sequence shown here is derived from an EMBL/GenBank/DDBJ whole genome shotgun (WGS) entry which is preliminary data.</text>
</comment>
<proteinExistence type="predicted"/>
<keyword evidence="2" id="KW-1185">Reference proteome</keyword>
<name>A0ACC2UV91_9FUNG</name>
<accession>A0ACC2UV91</accession>
<evidence type="ECO:0000313" key="1">
    <source>
        <dbReference type="EMBL" id="KAJ9090287.1"/>
    </source>
</evidence>
<protein>
    <submittedName>
        <fullName evidence="1">Uncharacterized protein</fullName>
    </submittedName>
</protein>
<gene>
    <name evidence="1" type="ORF">DSO57_1004192</name>
</gene>
<sequence length="117" mass="12897">MRFWCPKKRQYPHGVLGLPYRVKNASVKPLPVYGNNQKGLKLRSNQLVRISPKTQVAVDTGLYLDLPHGLNLEISSINGVSRKEPLAAPGIHDSAAQETLKVLLLDPLSTEMKVSKG</sequence>
<reference evidence="1" key="1">
    <citation type="submission" date="2022-04" db="EMBL/GenBank/DDBJ databases">
        <title>Genome of the entomopathogenic fungus Entomophthora muscae.</title>
        <authorList>
            <person name="Elya C."/>
            <person name="Lovett B.R."/>
            <person name="Lee E."/>
            <person name="Macias A.M."/>
            <person name="Hajek A.E."/>
            <person name="De Bivort B.L."/>
            <person name="Kasson M.T."/>
            <person name="De Fine Licht H.H."/>
            <person name="Stajich J.E."/>
        </authorList>
    </citation>
    <scope>NUCLEOTIDE SEQUENCE</scope>
    <source>
        <strain evidence="1">Berkeley</strain>
    </source>
</reference>
<evidence type="ECO:0000313" key="2">
    <source>
        <dbReference type="Proteomes" id="UP001165960"/>
    </source>
</evidence>